<sequence>MPQDSPPPHDMAARHDPIYETLHASDDFAELRRRYRGFAIPATVGFLAWFLLYVVLSNWATGFMSHRLFGNINVALVFGLLQFLTTFGIAYLYSRYSIAKLDPLSEKLEARFEKERSRG</sequence>
<name>A0ABV5K510_9ACTN</name>
<feature type="transmembrane region" description="Helical" evidence="1">
    <location>
        <begin position="68"/>
        <end position="93"/>
    </location>
</feature>
<dbReference type="RefSeq" id="WP_246084037.1">
    <property type="nucleotide sequence ID" value="NZ_JBHMDG010000001.1"/>
</dbReference>
<dbReference type="Proteomes" id="UP001589750">
    <property type="component" value="Unassembled WGS sequence"/>
</dbReference>
<gene>
    <name evidence="2" type="ORF">ACFFRI_00350</name>
</gene>
<proteinExistence type="predicted"/>
<protein>
    <submittedName>
        <fullName evidence="2">DUF485 domain-containing protein</fullName>
    </submittedName>
</protein>
<dbReference type="EMBL" id="JBHMDG010000001">
    <property type="protein sequence ID" value="MFB9311477.1"/>
    <property type="molecule type" value="Genomic_DNA"/>
</dbReference>
<dbReference type="Pfam" id="PF04341">
    <property type="entry name" value="DUF485"/>
    <property type="match status" value="1"/>
</dbReference>
<feature type="transmembrane region" description="Helical" evidence="1">
    <location>
        <begin position="38"/>
        <end position="56"/>
    </location>
</feature>
<organism evidence="2 3">
    <name type="scientific">Nocardioides plantarum</name>
    <dbReference type="NCBI Taxonomy" id="29299"/>
    <lineage>
        <taxon>Bacteria</taxon>
        <taxon>Bacillati</taxon>
        <taxon>Actinomycetota</taxon>
        <taxon>Actinomycetes</taxon>
        <taxon>Propionibacteriales</taxon>
        <taxon>Nocardioidaceae</taxon>
        <taxon>Nocardioides</taxon>
    </lineage>
</organism>
<keyword evidence="1" id="KW-0472">Membrane</keyword>
<reference evidence="2 3" key="1">
    <citation type="submission" date="2024-09" db="EMBL/GenBank/DDBJ databases">
        <authorList>
            <person name="Sun Q."/>
            <person name="Mori K."/>
        </authorList>
    </citation>
    <scope>NUCLEOTIDE SEQUENCE [LARGE SCALE GENOMIC DNA]</scope>
    <source>
        <strain evidence="2 3">JCM 9626</strain>
    </source>
</reference>
<dbReference type="PANTHER" id="PTHR38441">
    <property type="entry name" value="INTEGRAL MEMBRANE PROTEIN-RELATED"/>
    <property type="match status" value="1"/>
</dbReference>
<evidence type="ECO:0000313" key="2">
    <source>
        <dbReference type="EMBL" id="MFB9311477.1"/>
    </source>
</evidence>
<keyword evidence="3" id="KW-1185">Reference proteome</keyword>
<comment type="caution">
    <text evidence="2">The sequence shown here is derived from an EMBL/GenBank/DDBJ whole genome shotgun (WGS) entry which is preliminary data.</text>
</comment>
<accession>A0ABV5K510</accession>
<keyword evidence="1" id="KW-1133">Transmembrane helix</keyword>
<evidence type="ECO:0000256" key="1">
    <source>
        <dbReference type="SAM" id="Phobius"/>
    </source>
</evidence>
<dbReference type="InterPro" id="IPR007436">
    <property type="entry name" value="DUF485"/>
</dbReference>
<dbReference type="PANTHER" id="PTHR38441:SF1">
    <property type="entry name" value="MEMBRANE PROTEIN"/>
    <property type="match status" value="1"/>
</dbReference>
<evidence type="ECO:0000313" key="3">
    <source>
        <dbReference type="Proteomes" id="UP001589750"/>
    </source>
</evidence>
<keyword evidence="1" id="KW-0812">Transmembrane</keyword>